<reference evidence="3 4" key="1">
    <citation type="submission" date="2020-05" db="EMBL/GenBank/DDBJ databases">
        <title>Identification and distribution of gene clusters putatively required for synthesis of sphingolipid metabolism inhibitors in phylogenetically diverse species of the filamentous fungus Fusarium.</title>
        <authorList>
            <person name="Kim H.-S."/>
            <person name="Busman M."/>
            <person name="Brown D.W."/>
            <person name="Divon H."/>
            <person name="Uhlig S."/>
            <person name="Proctor R.H."/>
        </authorList>
    </citation>
    <scope>NUCLEOTIDE SEQUENCE [LARGE SCALE GENOMIC DNA]</scope>
    <source>
        <strain evidence="3 4">NRRL 20693</strain>
    </source>
</reference>
<dbReference type="OrthoDB" id="3469466at2759"/>
<name>A0A8H5TC91_FUSHE</name>
<dbReference type="Pfam" id="PF20150">
    <property type="entry name" value="2EXR"/>
    <property type="match status" value="1"/>
</dbReference>
<dbReference type="PANTHER" id="PTHR35910:SF6">
    <property type="entry name" value="2EXR DOMAIN-CONTAINING PROTEIN"/>
    <property type="match status" value="1"/>
</dbReference>
<dbReference type="EMBL" id="JAAGWQ010000103">
    <property type="protein sequence ID" value="KAF5667178.1"/>
    <property type="molecule type" value="Genomic_DNA"/>
</dbReference>
<dbReference type="AlphaFoldDB" id="A0A8H5TC91"/>
<evidence type="ECO:0000313" key="4">
    <source>
        <dbReference type="Proteomes" id="UP000567885"/>
    </source>
</evidence>
<dbReference type="PANTHER" id="PTHR35910">
    <property type="entry name" value="2EXR DOMAIN-CONTAINING PROTEIN"/>
    <property type="match status" value="1"/>
</dbReference>
<protein>
    <recommendedName>
        <fullName evidence="2">2EXR domain-containing protein</fullName>
    </recommendedName>
</protein>
<evidence type="ECO:0000313" key="3">
    <source>
        <dbReference type="EMBL" id="KAF5667178.1"/>
    </source>
</evidence>
<sequence>MGSCISKSNTEAPRKRPDLLNPLPGRNATFTEFPKLPTEIRCMIWEQALSYERLIPVDILSLASNFNRNGHRLRHPHPNCVTLIPQRFRLDPVFHATRESRSIVFEVHRVHLPCCYGYSNLFKDKFRQKAMIYINPELDTIEIKDTFGFVDFAHRFWFYDPRKVGLRNVAFRDFNDDEDFFAPHNEAGEARLQQVLSRIRNVMFILTVTPGTLAHRYIHRDSRGGGYTRLKDFRALPLLKYTSLGFSRQQDHRFTTDTMRQLWSGLLSPDLITLKETFSRWKRLLASLEVKTSCDYTFSYGTIAWKDDVRHTDMTRILREVEKNALRWEELCAGLKYVGEDTQQPGHATQPVVGFWVFPEEALGRLPQEDWRAIDLSVYRPQLCLSYL</sequence>
<accession>A0A8H5TC91</accession>
<feature type="region of interest" description="Disordered" evidence="1">
    <location>
        <begin position="1"/>
        <end position="21"/>
    </location>
</feature>
<feature type="compositionally biased region" description="Polar residues" evidence="1">
    <location>
        <begin position="1"/>
        <end position="11"/>
    </location>
</feature>
<feature type="domain" description="2EXR" evidence="2">
    <location>
        <begin position="30"/>
        <end position="141"/>
    </location>
</feature>
<evidence type="ECO:0000256" key="1">
    <source>
        <dbReference type="SAM" id="MobiDB-lite"/>
    </source>
</evidence>
<keyword evidence="4" id="KW-1185">Reference proteome</keyword>
<evidence type="ECO:0000259" key="2">
    <source>
        <dbReference type="Pfam" id="PF20150"/>
    </source>
</evidence>
<dbReference type="InterPro" id="IPR045518">
    <property type="entry name" value="2EXR"/>
</dbReference>
<proteinExistence type="predicted"/>
<gene>
    <name evidence="3" type="ORF">FHETE_5881</name>
</gene>
<organism evidence="3 4">
    <name type="scientific">Fusarium heterosporum</name>
    <dbReference type="NCBI Taxonomy" id="42747"/>
    <lineage>
        <taxon>Eukaryota</taxon>
        <taxon>Fungi</taxon>
        <taxon>Dikarya</taxon>
        <taxon>Ascomycota</taxon>
        <taxon>Pezizomycotina</taxon>
        <taxon>Sordariomycetes</taxon>
        <taxon>Hypocreomycetidae</taxon>
        <taxon>Hypocreales</taxon>
        <taxon>Nectriaceae</taxon>
        <taxon>Fusarium</taxon>
        <taxon>Fusarium heterosporum species complex</taxon>
    </lineage>
</organism>
<dbReference type="Proteomes" id="UP000567885">
    <property type="component" value="Unassembled WGS sequence"/>
</dbReference>
<comment type="caution">
    <text evidence="3">The sequence shown here is derived from an EMBL/GenBank/DDBJ whole genome shotgun (WGS) entry which is preliminary data.</text>
</comment>